<dbReference type="Proteomes" id="UP000193467">
    <property type="component" value="Unassembled WGS sequence"/>
</dbReference>
<evidence type="ECO:0000313" key="22">
    <source>
        <dbReference type="Proteomes" id="UP000193467"/>
    </source>
</evidence>
<comment type="subcellular location">
    <subcellularLocation>
        <location evidence="3">Chromosome</location>
        <location evidence="3">Centromere</location>
        <location evidence="3">Kinetochore</location>
    </subcellularLocation>
    <subcellularLocation>
        <location evidence="2">Cytoplasm</location>
        <location evidence="2">Cytoskeleton</location>
        <location evidence="2">Spindle</location>
    </subcellularLocation>
    <subcellularLocation>
        <location evidence="1">Nucleus</location>
    </subcellularLocation>
</comment>
<comment type="similarity">
    <text evidence="4">Belongs to the DASH complex SPC34 family.</text>
</comment>
<evidence type="ECO:0000256" key="3">
    <source>
        <dbReference type="ARBA" id="ARBA00004629"/>
    </source>
</evidence>
<evidence type="ECO:0000256" key="12">
    <source>
        <dbReference type="ARBA" id="ARBA00023054"/>
    </source>
</evidence>
<keyword evidence="12 19" id="KW-0175">Coiled coil</keyword>
<dbReference type="Pfam" id="PF08657">
    <property type="entry name" value="DASH_Spc34"/>
    <property type="match status" value="1"/>
</dbReference>
<keyword evidence="16" id="KW-0137">Centromere</keyword>
<evidence type="ECO:0000256" key="2">
    <source>
        <dbReference type="ARBA" id="ARBA00004186"/>
    </source>
</evidence>
<keyword evidence="5" id="KW-0158">Chromosome</keyword>
<evidence type="ECO:0000256" key="5">
    <source>
        <dbReference type="ARBA" id="ARBA00022454"/>
    </source>
</evidence>
<feature type="coiled-coil region" evidence="19">
    <location>
        <begin position="130"/>
        <end position="204"/>
    </location>
</feature>
<keyword evidence="15" id="KW-0131">Cell cycle</keyword>
<organism evidence="21 22">
    <name type="scientific">Leucosporidium creatinivorum</name>
    <dbReference type="NCBI Taxonomy" id="106004"/>
    <lineage>
        <taxon>Eukaryota</taxon>
        <taxon>Fungi</taxon>
        <taxon>Dikarya</taxon>
        <taxon>Basidiomycota</taxon>
        <taxon>Pucciniomycotina</taxon>
        <taxon>Microbotryomycetes</taxon>
        <taxon>Leucosporidiales</taxon>
        <taxon>Leucosporidium</taxon>
    </lineage>
</organism>
<proteinExistence type="inferred from homology"/>
<evidence type="ECO:0000256" key="20">
    <source>
        <dbReference type="SAM" id="MobiDB-lite"/>
    </source>
</evidence>
<keyword evidence="7" id="KW-0132">Cell division</keyword>
<evidence type="ECO:0000256" key="19">
    <source>
        <dbReference type="SAM" id="Coils"/>
    </source>
</evidence>
<keyword evidence="14" id="KW-0539">Nucleus</keyword>
<comment type="caution">
    <text evidence="21">The sequence shown here is derived from an EMBL/GenBank/DDBJ whole genome shotgun (WGS) entry which is preliminary data.</text>
</comment>
<evidence type="ECO:0000256" key="17">
    <source>
        <dbReference type="ARBA" id="ARBA00044112"/>
    </source>
</evidence>
<dbReference type="OrthoDB" id="2536757at2759"/>
<evidence type="ECO:0000256" key="14">
    <source>
        <dbReference type="ARBA" id="ARBA00023242"/>
    </source>
</evidence>
<feature type="compositionally biased region" description="Low complexity" evidence="20">
    <location>
        <begin position="312"/>
        <end position="346"/>
    </location>
</feature>
<dbReference type="GO" id="GO:0005876">
    <property type="term" value="C:spindle microtubule"/>
    <property type="evidence" value="ECO:0007669"/>
    <property type="project" value="InterPro"/>
</dbReference>
<feature type="region of interest" description="Disordered" evidence="20">
    <location>
        <begin position="206"/>
        <end position="375"/>
    </location>
</feature>
<evidence type="ECO:0000256" key="16">
    <source>
        <dbReference type="ARBA" id="ARBA00023328"/>
    </source>
</evidence>
<name>A0A1Y2FVS5_9BASI</name>
<keyword evidence="11" id="KW-0995">Kinetochore</keyword>
<accession>A0A1Y2FVS5</accession>
<keyword evidence="13" id="KW-0206">Cytoskeleton</keyword>
<evidence type="ECO:0000256" key="15">
    <source>
        <dbReference type="ARBA" id="ARBA00023306"/>
    </source>
</evidence>
<evidence type="ECO:0000256" key="8">
    <source>
        <dbReference type="ARBA" id="ARBA00022701"/>
    </source>
</evidence>
<dbReference type="InParanoid" id="A0A1Y2FVS5"/>
<dbReference type="GO" id="GO:0008608">
    <property type="term" value="P:attachment of spindle microtubules to kinetochore"/>
    <property type="evidence" value="ECO:0007669"/>
    <property type="project" value="InterPro"/>
</dbReference>
<keyword evidence="10" id="KW-0159">Chromosome partition</keyword>
<keyword evidence="22" id="KW-1185">Reference proteome</keyword>
<sequence length="440" mass="47008">MSYIPAALSSLQSSTALLNSLHFTHSPSLSLALLSPESTFETHLIRDAAPHELALFQPSSTRYDAPILLDSADLSLGHHEERWTAAKRAPPQRVGGWEKASPLKERRVQGQEDPNRCLKAAERLLDIYPMPRAQEHVQALQDQYEGLMNTLHELEGQLKRPIPRSALNPHAEEHARAAELEELIKREQMEIFALEQLKVEKEAEIQASANTRPAPRKPPAATLKPSRSRASLGREAADPSASANPFAKSSLLEAKRAAASTSTAKASPPRAARPARSTPTASPGSTPQTTPRATRTRTSLGSASASGSPVKSPARTTSSSTATPKSPARATASSARRSIGGASATGETTPKRRSLGGAGGRKSVGGAGGKKGAEGVSQDDLEAIATKIWSVPVLGDALRPWGRKTLQAQDEEVPDSLDKLSCEQTMCADSPLRLFVRARR</sequence>
<feature type="compositionally biased region" description="Polar residues" evidence="20">
    <location>
        <begin position="299"/>
        <end position="309"/>
    </location>
</feature>
<evidence type="ECO:0000313" key="21">
    <source>
        <dbReference type="EMBL" id="ORY88092.1"/>
    </source>
</evidence>
<reference evidence="21 22" key="1">
    <citation type="submission" date="2016-07" db="EMBL/GenBank/DDBJ databases">
        <title>Pervasive Adenine N6-methylation of Active Genes in Fungi.</title>
        <authorList>
            <consortium name="DOE Joint Genome Institute"/>
            <person name="Mondo S.J."/>
            <person name="Dannebaum R.O."/>
            <person name="Kuo R.C."/>
            <person name="Labutti K."/>
            <person name="Haridas S."/>
            <person name="Kuo A."/>
            <person name="Salamov A."/>
            <person name="Ahrendt S.R."/>
            <person name="Lipzen A."/>
            <person name="Sullivan W."/>
            <person name="Andreopoulos W.B."/>
            <person name="Clum A."/>
            <person name="Lindquist E."/>
            <person name="Daum C."/>
            <person name="Ramamoorthy G.K."/>
            <person name="Gryganskyi A."/>
            <person name="Culley D."/>
            <person name="Magnuson J.K."/>
            <person name="James T.Y."/>
            <person name="O'Malley M.A."/>
            <person name="Stajich J.E."/>
            <person name="Spatafora J.W."/>
            <person name="Visel A."/>
            <person name="Grigoriev I.V."/>
        </authorList>
    </citation>
    <scope>NUCLEOTIDE SEQUENCE [LARGE SCALE GENOMIC DNA]</scope>
    <source>
        <strain evidence="21 22">62-1032</strain>
    </source>
</reference>
<dbReference type="GO" id="GO:0051301">
    <property type="term" value="P:cell division"/>
    <property type="evidence" value="ECO:0007669"/>
    <property type="project" value="UniProtKB-KW"/>
</dbReference>
<protein>
    <recommendedName>
        <fullName evidence="17">DASH complex subunit SPC34</fullName>
    </recommendedName>
    <alternativeName>
        <fullName evidence="18">Outer kinetochore protein SPC34</fullName>
    </alternativeName>
</protein>
<dbReference type="EMBL" id="MCGR01000012">
    <property type="protein sequence ID" value="ORY88092.1"/>
    <property type="molecule type" value="Genomic_DNA"/>
</dbReference>
<keyword evidence="8" id="KW-0493">Microtubule</keyword>
<gene>
    <name evidence="21" type="ORF">BCR35DRAFT_313096</name>
</gene>
<evidence type="ECO:0000256" key="13">
    <source>
        <dbReference type="ARBA" id="ARBA00023212"/>
    </source>
</evidence>
<evidence type="ECO:0000256" key="10">
    <source>
        <dbReference type="ARBA" id="ARBA00022829"/>
    </source>
</evidence>
<dbReference type="GO" id="GO:0042729">
    <property type="term" value="C:DASH complex"/>
    <property type="evidence" value="ECO:0007669"/>
    <property type="project" value="InterPro"/>
</dbReference>
<dbReference type="InterPro" id="IPR013966">
    <property type="entry name" value="Spc34"/>
</dbReference>
<evidence type="ECO:0000256" key="6">
    <source>
        <dbReference type="ARBA" id="ARBA00022490"/>
    </source>
</evidence>
<feature type="compositionally biased region" description="Gly residues" evidence="20">
    <location>
        <begin position="356"/>
        <end position="370"/>
    </location>
</feature>
<keyword evidence="9" id="KW-0498">Mitosis</keyword>
<dbReference type="AlphaFoldDB" id="A0A1Y2FVS5"/>
<evidence type="ECO:0000256" key="9">
    <source>
        <dbReference type="ARBA" id="ARBA00022776"/>
    </source>
</evidence>
<evidence type="ECO:0000256" key="7">
    <source>
        <dbReference type="ARBA" id="ARBA00022618"/>
    </source>
</evidence>
<evidence type="ECO:0000256" key="11">
    <source>
        <dbReference type="ARBA" id="ARBA00022838"/>
    </source>
</evidence>
<evidence type="ECO:0000256" key="1">
    <source>
        <dbReference type="ARBA" id="ARBA00004123"/>
    </source>
</evidence>
<feature type="compositionally biased region" description="Low complexity" evidence="20">
    <location>
        <begin position="257"/>
        <end position="298"/>
    </location>
</feature>
<keyword evidence="6" id="KW-0963">Cytoplasm</keyword>
<evidence type="ECO:0000256" key="18">
    <source>
        <dbReference type="ARBA" id="ARBA00044346"/>
    </source>
</evidence>
<evidence type="ECO:0000256" key="4">
    <source>
        <dbReference type="ARBA" id="ARBA00008491"/>
    </source>
</evidence>